<dbReference type="Proteomes" id="UP001500301">
    <property type="component" value="Unassembled WGS sequence"/>
</dbReference>
<keyword evidence="2" id="KW-1133">Transmembrane helix</keyword>
<gene>
    <name evidence="3" type="ORF">GCM10022263_26070</name>
</gene>
<protein>
    <submittedName>
        <fullName evidence="3">Uncharacterized protein</fullName>
    </submittedName>
</protein>
<accession>A0ABP6VNI5</accession>
<comment type="caution">
    <text evidence="3">The sequence shown here is derived from an EMBL/GenBank/DDBJ whole genome shotgun (WGS) entry which is preliminary data.</text>
</comment>
<reference evidence="4" key="1">
    <citation type="journal article" date="2019" name="Int. J. Syst. Evol. Microbiol.">
        <title>The Global Catalogue of Microorganisms (GCM) 10K type strain sequencing project: providing services to taxonomists for standard genome sequencing and annotation.</title>
        <authorList>
            <consortium name="The Broad Institute Genomics Platform"/>
            <consortium name="The Broad Institute Genome Sequencing Center for Infectious Disease"/>
            <person name="Wu L."/>
            <person name="Ma J."/>
        </authorList>
    </citation>
    <scope>NUCLEOTIDE SEQUENCE [LARGE SCALE GENOMIC DNA]</scope>
    <source>
        <strain evidence="4">JCM 17460</strain>
    </source>
</reference>
<feature type="compositionally biased region" description="Basic and acidic residues" evidence="1">
    <location>
        <begin position="98"/>
        <end position="120"/>
    </location>
</feature>
<dbReference type="EMBL" id="BAABBB010000013">
    <property type="protein sequence ID" value="GAA3537192.1"/>
    <property type="molecule type" value="Genomic_DNA"/>
</dbReference>
<keyword evidence="4" id="KW-1185">Reference proteome</keyword>
<proteinExistence type="predicted"/>
<evidence type="ECO:0000256" key="1">
    <source>
        <dbReference type="SAM" id="MobiDB-lite"/>
    </source>
</evidence>
<keyword evidence="2" id="KW-0812">Transmembrane</keyword>
<organism evidence="3 4">
    <name type="scientific">Nocardioides daeguensis</name>
    <dbReference type="NCBI Taxonomy" id="908359"/>
    <lineage>
        <taxon>Bacteria</taxon>
        <taxon>Bacillati</taxon>
        <taxon>Actinomycetota</taxon>
        <taxon>Actinomycetes</taxon>
        <taxon>Propionibacteriales</taxon>
        <taxon>Nocardioidaceae</taxon>
        <taxon>Nocardioides</taxon>
    </lineage>
</organism>
<keyword evidence="2" id="KW-0472">Membrane</keyword>
<feature type="region of interest" description="Disordered" evidence="1">
    <location>
        <begin position="98"/>
        <end position="129"/>
    </location>
</feature>
<evidence type="ECO:0000256" key="2">
    <source>
        <dbReference type="SAM" id="Phobius"/>
    </source>
</evidence>
<sequence>MGVRVHRLEDREPGPGDPELDVPQLLLEVGRRHGTQHATFLERVKTLHWRVGTAGDAPGYRRAMDISPAWLILGVVVAAFIVLGLVWAFVADRRRNEEVAHDPERFDQPADPADRFDVDHRHRGPAGDA</sequence>
<feature type="region of interest" description="Disordered" evidence="1">
    <location>
        <begin position="1"/>
        <end position="20"/>
    </location>
</feature>
<evidence type="ECO:0000313" key="3">
    <source>
        <dbReference type="EMBL" id="GAA3537192.1"/>
    </source>
</evidence>
<feature type="transmembrane region" description="Helical" evidence="2">
    <location>
        <begin position="69"/>
        <end position="90"/>
    </location>
</feature>
<evidence type="ECO:0000313" key="4">
    <source>
        <dbReference type="Proteomes" id="UP001500301"/>
    </source>
</evidence>
<name>A0ABP6VNI5_9ACTN</name>
<feature type="compositionally biased region" description="Basic and acidic residues" evidence="1">
    <location>
        <begin position="1"/>
        <end position="14"/>
    </location>
</feature>